<evidence type="ECO:0000313" key="2">
    <source>
        <dbReference type="EMBL" id="KAK0512772.1"/>
    </source>
</evidence>
<sequence length="269" mass="28601">MSLAGIRTLVLAGCTSSSTLILRLYLVSLSYQEGIPLNSSSQVNPNITATLNDFVNGTSLEVRTGYFGLCVSHAGGIWLCNSNSSELARQFRPFQDPLNLIWASQKFKDGIVFSGLIIVAIAFAVIAIAILVTFPGWHEERTIKDGGVEYGGVEYGGVEDGGVEYGGVEDDEVEIRDVKEFPTRSHVQIALAATVAASFLALVSMVWQHTASVAVATTIQDVGYGTINSKVGASAMALGWVGLGCLIISAVGMLTMILSLKLFTDLTDK</sequence>
<dbReference type="InterPro" id="IPR033481">
    <property type="entry name" value="Dni1/Fig1"/>
</dbReference>
<dbReference type="EMBL" id="JAFEKC020000009">
    <property type="protein sequence ID" value="KAK0512772.1"/>
    <property type="molecule type" value="Genomic_DNA"/>
</dbReference>
<evidence type="ECO:0000313" key="3">
    <source>
        <dbReference type="Proteomes" id="UP001166286"/>
    </source>
</evidence>
<accession>A0AA39V212</accession>
<keyword evidence="1" id="KW-0472">Membrane</keyword>
<keyword evidence="1" id="KW-0812">Transmembrane</keyword>
<feature type="transmembrane region" description="Helical" evidence="1">
    <location>
        <begin position="111"/>
        <end position="134"/>
    </location>
</feature>
<reference evidence="2" key="1">
    <citation type="submission" date="2023-03" db="EMBL/GenBank/DDBJ databases">
        <title>Complete genome of Cladonia borealis.</title>
        <authorList>
            <person name="Park H."/>
        </authorList>
    </citation>
    <scope>NUCLEOTIDE SEQUENCE</scope>
    <source>
        <strain evidence="2">ANT050790</strain>
    </source>
</reference>
<comment type="caution">
    <text evidence="2">The sequence shown here is derived from an EMBL/GenBank/DDBJ whole genome shotgun (WGS) entry which is preliminary data.</text>
</comment>
<organism evidence="2 3">
    <name type="scientific">Cladonia borealis</name>
    <dbReference type="NCBI Taxonomy" id="184061"/>
    <lineage>
        <taxon>Eukaryota</taxon>
        <taxon>Fungi</taxon>
        <taxon>Dikarya</taxon>
        <taxon>Ascomycota</taxon>
        <taxon>Pezizomycotina</taxon>
        <taxon>Lecanoromycetes</taxon>
        <taxon>OSLEUM clade</taxon>
        <taxon>Lecanoromycetidae</taxon>
        <taxon>Lecanorales</taxon>
        <taxon>Lecanorineae</taxon>
        <taxon>Cladoniaceae</taxon>
        <taxon>Cladonia</taxon>
    </lineage>
</organism>
<keyword evidence="3" id="KW-1185">Reference proteome</keyword>
<proteinExistence type="predicted"/>
<gene>
    <name evidence="2" type="ORF">JMJ35_004789</name>
</gene>
<dbReference type="GO" id="GO:0000747">
    <property type="term" value="P:conjugation with cellular fusion"/>
    <property type="evidence" value="ECO:0007669"/>
    <property type="project" value="TreeGrafter"/>
</dbReference>
<dbReference type="GO" id="GO:0043332">
    <property type="term" value="C:mating projection tip"/>
    <property type="evidence" value="ECO:0007669"/>
    <property type="project" value="TreeGrafter"/>
</dbReference>
<dbReference type="PANTHER" id="PTHR28092:SF1">
    <property type="entry name" value="FACTOR-INDUCED GENE 1 PROTEIN"/>
    <property type="match status" value="1"/>
</dbReference>
<protein>
    <recommendedName>
        <fullName evidence="4">Membrane fusion mating protein FIG1</fullName>
    </recommendedName>
</protein>
<evidence type="ECO:0008006" key="4">
    <source>
        <dbReference type="Google" id="ProtNLM"/>
    </source>
</evidence>
<evidence type="ECO:0000256" key="1">
    <source>
        <dbReference type="SAM" id="Phobius"/>
    </source>
</evidence>
<name>A0AA39V212_9LECA</name>
<dbReference type="PANTHER" id="PTHR28092">
    <property type="entry name" value="FACTOR-INDUCED GENE 1 PROTEIN"/>
    <property type="match status" value="1"/>
</dbReference>
<feature type="transmembrane region" description="Helical" evidence="1">
    <location>
        <begin position="237"/>
        <end position="260"/>
    </location>
</feature>
<dbReference type="Pfam" id="PF12351">
    <property type="entry name" value="Fig1"/>
    <property type="match status" value="1"/>
</dbReference>
<keyword evidence="1" id="KW-1133">Transmembrane helix</keyword>
<dbReference type="AlphaFoldDB" id="A0AA39V212"/>
<dbReference type="Proteomes" id="UP001166286">
    <property type="component" value="Unassembled WGS sequence"/>
</dbReference>
<dbReference type="GO" id="GO:0016020">
    <property type="term" value="C:membrane"/>
    <property type="evidence" value="ECO:0007669"/>
    <property type="project" value="InterPro"/>
</dbReference>
<feature type="transmembrane region" description="Helical" evidence="1">
    <location>
        <begin position="189"/>
        <end position="207"/>
    </location>
</feature>